<accession>A0A9Q1ERA4</accession>
<evidence type="ECO:0000256" key="1">
    <source>
        <dbReference type="SAM" id="MobiDB-lite"/>
    </source>
</evidence>
<organism evidence="2 3">
    <name type="scientific">Synaphobranchus kaupii</name>
    <name type="common">Kaup's arrowtooth eel</name>
    <dbReference type="NCBI Taxonomy" id="118154"/>
    <lineage>
        <taxon>Eukaryota</taxon>
        <taxon>Metazoa</taxon>
        <taxon>Chordata</taxon>
        <taxon>Craniata</taxon>
        <taxon>Vertebrata</taxon>
        <taxon>Euteleostomi</taxon>
        <taxon>Actinopterygii</taxon>
        <taxon>Neopterygii</taxon>
        <taxon>Teleostei</taxon>
        <taxon>Anguilliformes</taxon>
        <taxon>Synaphobranchidae</taxon>
        <taxon>Synaphobranchus</taxon>
    </lineage>
</organism>
<evidence type="ECO:0000313" key="2">
    <source>
        <dbReference type="EMBL" id="KAJ8343560.1"/>
    </source>
</evidence>
<feature type="region of interest" description="Disordered" evidence="1">
    <location>
        <begin position="17"/>
        <end position="67"/>
    </location>
</feature>
<protein>
    <submittedName>
        <fullName evidence="2">Uncharacterized protein</fullName>
    </submittedName>
</protein>
<dbReference type="EMBL" id="JAINUF010000013">
    <property type="protein sequence ID" value="KAJ8343560.1"/>
    <property type="molecule type" value="Genomic_DNA"/>
</dbReference>
<keyword evidence="3" id="KW-1185">Reference proteome</keyword>
<proteinExistence type="predicted"/>
<dbReference type="Proteomes" id="UP001152622">
    <property type="component" value="Chromosome 13"/>
</dbReference>
<comment type="caution">
    <text evidence="2">The sequence shown here is derived from an EMBL/GenBank/DDBJ whole genome shotgun (WGS) entry which is preliminary data.</text>
</comment>
<evidence type="ECO:0000313" key="3">
    <source>
        <dbReference type="Proteomes" id="UP001152622"/>
    </source>
</evidence>
<reference evidence="2" key="1">
    <citation type="journal article" date="2023" name="Science">
        <title>Genome structures resolve the early diversification of teleost fishes.</title>
        <authorList>
            <person name="Parey E."/>
            <person name="Louis A."/>
            <person name="Montfort J."/>
            <person name="Bouchez O."/>
            <person name="Roques C."/>
            <person name="Iampietro C."/>
            <person name="Lluch J."/>
            <person name="Castinel A."/>
            <person name="Donnadieu C."/>
            <person name="Desvignes T."/>
            <person name="Floi Bucao C."/>
            <person name="Jouanno E."/>
            <person name="Wen M."/>
            <person name="Mejri S."/>
            <person name="Dirks R."/>
            <person name="Jansen H."/>
            <person name="Henkel C."/>
            <person name="Chen W.J."/>
            <person name="Zahm M."/>
            <person name="Cabau C."/>
            <person name="Klopp C."/>
            <person name="Thompson A.W."/>
            <person name="Robinson-Rechavi M."/>
            <person name="Braasch I."/>
            <person name="Lecointre G."/>
            <person name="Bobe J."/>
            <person name="Postlethwait J.H."/>
            <person name="Berthelot C."/>
            <person name="Roest Crollius H."/>
            <person name="Guiguen Y."/>
        </authorList>
    </citation>
    <scope>NUCLEOTIDE SEQUENCE</scope>
    <source>
        <strain evidence="2">WJC10195</strain>
    </source>
</reference>
<dbReference type="AlphaFoldDB" id="A0A9Q1ERA4"/>
<name>A0A9Q1ERA4_SYNKA</name>
<gene>
    <name evidence="2" type="ORF">SKAU_G00308890</name>
</gene>
<sequence>MKALGMPSMERIQTFLSEEFKSSNALRPSRRKPPKPSGQSPGGISVRLTPSSPRPRPSAAGISQDAPLPLHRRFFGGNYATADSVIVQRWRSSLLSAPRLNDFTSFSKSHTGHRLLQQAENSLHNYGNYHSPHNTLIEYSGAAQNISRFKTP</sequence>